<organism evidence="1 2">
    <name type="scientific">Eretmocerus hayati</name>
    <dbReference type="NCBI Taxonomy" id="131215"/>
    <lineage>
        <taxon>Eukaryota</taxon>
        <taxon>Metazoa</taxon>
        <taxon>Ecdysozoa</taxon>
        <taxon>Arthropoda</taxon>
        <taxon>Hexapoda</taxon>
        <taxon>Insecta</taxon>
        <taxon>Pterygota</taxon>
        <taxon>Neoptera</taxon>
        <taxon>Endopterygota</taxon>
        <taxon>Hymenoptera</taxon>
        <taxon>Apocrita</taxon>
        <taxon>Proctotrupomorpha</taxon>
        <taxon>Chalcidoidea</taxon>
        <taxon>Aphelinidae</taxon>
        <taxon>Aphelininae</taxon>
        <taxon>Eretmocerus</taxon>
    </lineage>
</organism>
<name>A0ACC2PGD2_9HYME</name>
<reference evidence="1" key="1">
    <citation type="submission" date="2023-04" db="EMBL/GenBank/DDBJ databases">
        <title>A chromosome-level genome assembly of the parasitoid wasp Eretmocerus hayati.</title>
        <authorList>
            <person name="Zhong Y."/>
            <person name="Liu S."/>
            <person name="Liu Y."/>
        </authorList>
    </citation>
    <scope>NUCLEOTIDE SEQUENCE</scope>
    <source>
        <strain evidence="1">ZJU_SS_LIU_2023</strain>
    </source>
</reference>
<proteinExistence type="predicted"/>
<evidence type="ECO:0000313" key="1">
    <source>
        <dbReference type="EMBL" id="KAJ8680820.1"/>
    </source>
</evidence>
<accession>A0ACC2PGD2</accession>
<dbReference type="EMBL" id="CM056742">
    <property type="protein sequence ID" value="KAJ8680820.1"/>
    <property type="molecule type" value="Genomic_DNA"/>
</dbReference>
<evidence type="ECO:0000313" key="2">
    <source>
        <dbReference type="Proteomes" id="UP001239111"/>
    </source>
</evidence>
<dbReference type="Proteomes" id="UP001239111">
    <property type="component" value="Chromosome 2"/>
</dbReference>
<comment type="caution">
    <text evidence="1">The sequence shown here is derived from an EMBL/GenBank/DDBJ whole genome shotgun (WGS) entry which is preliminary data.</text>
</comment>
<sequence>MTESSVKIIGQAYSSVILHWDLQIAESPLHQKYQSTSFEYTDSKYQPHEWRLELELESTQESFTDTSLTIRYLGEDEIALSNVQFQIFQQVLNGGHMSLLFSDMDEFDTGSGPLQLSKEGSSHSFYFEKERLREPFKLFITCILKPSTEGCNTVCASDTYHQLDSRLQDNYETLLLNGKFSDFTVSIANKELFLHKDILSSRSLYFFKMFDNEMKENNTNSVNIDDFTYDVMLEFFRYIYAAKVNDIKIHMVDLLVAADKYALEDLKSLCEHEMIKALSLDNALNFLSLANCHNARKLEAQCLKFIVLNAKDIVESPNYDLGELPKKLTNELFRLLAKKS</sequence>
<gene>
    <name evidence="1" type="ORF">QAD02_016607</name>
</gene>
<protein>
    <submittedName>
        <fullName evidence="1">Uncharacterized protein</fullName>
    </submittedName>
</protein>
<keyword evidence="2" id="KW-1185">Reference proteome</keyword>